<comment type="caution">
    <text evidence="1">The sequence shown here is derived from an EMBL/GenBank/DDBJ whole genome shotgun (WGS) entry which is preliminary data.</text>
</comment>
<sequence length="103" mass="11882">MSIVMLKTRDGEQPMQFRSHALRPARIVREELRHFTGTTFPENPLEGCALVLRRLEAFGMIADADADQWVDVLANNGDILHEVPVTIQGFEYLRRTLKFVREE</sequence>
<dbReference type="EMBL" id="JBHSMZ010000014">
    <property type="protein sequence ID" value="MFC5550309.1"/>
    <property type="molecule type" value="Genomic_DNA"/>
</dbReference>
<evidence type="ECO:0000313" key="2">
    <source>
        <dbReference type="Proteomes" id="UP001596086"/>
    </source>
</evidence>
<reference evidence="2" key="1">
    <citation type="journal article" date="2019" name="Int. J. Syst. Evol. Microbiol.">
        <title>The Global Catalogue of Microorganisms (GCM) 10K type strain sequencing project: providing services to taxonomists for standard genome sequencing and annotation.</title>
        <authorList>
            <consortium name="The Broad Institute Genomics Platform"/>
            <consortium name="The Broad Institute Genome Sequencing Center for Infectious Disease"/>
            <person name="Wu L."/>
            <person name="Ma J."/>
        </authorList>
    </citation>
    <scope>NUCLEOTIDE SEQUENCE [LARGE SCALE GENOMIC DNA]</scope>
    <source>
        <strain evidence="2">CGMCC 4.5798</strain>
    </source>
</reference>
<proteinExistence type="predicted"/>
<accession>A0ABW0S087</accession>
<organism evidence="1 2">
    <name type="scientific">Massilia aerilata</name>
    <dbReference type="NCBI Taxonomy" id="453817"/>
    <lineage>
        <taxon>Bacteria</taxon>
        <taxon>Pseudomonadati</taxon>
        <taxon>Pseudomonadota</taxon>
        <taxon>Betaproteobacteria</taxon>
        <taxon>Burkholderiales</taxon>
        <taxon>Oxalobacteraceae</taxon>
        <taxon>Telluria group</taxon>
        <taxon>Massilia</taxon>
    </lineage>
</organism>
<gene>
    <name evidence="1" type="ORF">ACFPO9_17470</name>
</gene>
<dbReference type="Proteomes" id="UP001596086">
    <property type="component" value="Unassembled WGS sequence"/>
</dbReference>
<protein>
    <submittedName>
        <fullName evidence="1">Uncharacterized protein</fullName>
    </submittedName>
</protein>
<keyword evidence="2" id="KW-1185">Reference proteome</keyword>
<evidence type="ECO:0000313" key="1">
    <source>
        <dbReference type="EMBL" id="MFC5550309.1"/>
    </source>
</evidence>
<name>A0ABW0S087_9BURK</name>
<dbReference type="RefSeq" id="WP_379772708.1">
    <property type="nucleotide sequence ID" value="NZ_JBHSMZ010000014.1"/>
</dbReference>